<dbReference type="AlphaFoldDB" id="A0A165EQ49"/>
<evidence type="ECO:0000313" key="2">
    <source>
        <dbReference type="EMBL" id="KZT07533.1"/>
    </source>
</evidence>
<gene>
    <name evidence="2" type="ORF">LAESUDRAFT_812151</name>
</gene>
<keyword evidence="3" id="KW-1185">Reference proteome</keyword>
<dbReference type="PANTHER" id="PTHR33266:SF1">
    <property type="entry name" value="F-BOX DOMAIN-CONTAINING PROTEIN"/>
    <property type="match status" value="1"/>
</dbReference>
<feature type="compositionally biased region" description="Basic and acidic residues" evidence="1">
    <location>
        <begin position="1"/>
        <end position="10"/>
    </location>
</feature>
<dbReference type="EMBL" id="KV427619">
    <property type="protein sequence ID" value="KZT07533.1"/>
    <property type="molecule type" value="Genomic_DNA"/>
</dbReference>
<organism evidence="2 3">
    <name type="scientific">Laetiporus sulphureus 93-53</name>
    <dbReference type="NCBI Taxonomy" id="1314785"/>
    <lineage>
        <taxon>Eukaryota</taxon>
        <taxon>Fungi</taxon>
        <taxon>Dikarya</taxon>
        <taxon>Basidiomycota</taxon>
        <taxon>Agaricomycotina</taxon>
        <taxon>Agaricomycetes</taxon>
        <taxon>Polyporales</taxon>
        <taxon>Laetiporus</taxon>
    </lineage>
</organism>
<dbReference type="OrthoDB" id="2804161at2759"/>
<evidence type="ECO:0000256" key="1">
    <source>
        <dbReference type="SAM" id="MobiDB-lite"/>
    </source>
</evidence>
<protein>
    <submittedName>
        <fullName evidence="2">Uncharacterized protein</fullName>
    </submittedName>
</protein>
<dbReference type="Proteomes" id="UP000076871">
    <property type="component" value="Unassembled WGS sequence"/>
</dbReference>
<accession>A0A165EQ49</accession>
<proteinExistence type="predicted"/>
<reference evidence="2 3" key="1">
    <citation type="journal article" date="2016" name="Mol. Biol. Evol.">
        <title>Comparative Genomics of Early-Diverging Mushroom-Forming Fungi Provides Insights into the Origins of Lignocellulose Decay Capabilities.</title>
        <authorList>
            <person name="Nagy L.G."/>
            <person name="Riley R."/>
            <person name="Tritt A."/>
            <person name="Adam C."/>
            <person name="Daum C."/>
            <person name="Floudas D."/>
            <person name="Sun H."/>
            <person name="Yadav J.S."/>
            <person name="Pangilinan J."/>
            <person name="Larsson K.H."/>
            <person name="Matsuura K."/>
            <person name="Barry K."/>
            <person name="Labutti K."/>
            <person name="Kuo R."/>
            <person name="Ohm R.A."/>
            <person name="Bhattacharya S.S."/>
            <person name="Shirouzu T."/>
            <person name="Yoshinaga Y."/>
            <person name="Martin F.M."/>
            <person name="Grigoriev I.V."/>
            <person name="Hibbett D.S."/>
        </authorList>
    </citation>
    <scope>NUCLEOTIDE SEQUENCE [LARGE SCALE GENOMIC DNA]</scope>
    <source>
        <strain evidence="2 3">93-53</strain>
    </source>
</reference>
<sequence>MIEEEGKTESEVATAEATSATQTAGQLEDLTLQQAIITGVPVPMKGVDSFVDHPPALTECRDFFQGTSRTLDKVRMNFKDSLEVVDERRGLQFLNILRSLLQLDNAVPQVLAEALWTDPDQRHREHPWPARSNVDLNRLLDEGDIATFALNACRQLARPHGVLDLPFDNVDDYSRPSRFENFAAVKASASALLQENSNELVALRPKPTTEEKVQDIAGWHRRVYAQLCKAAADGLREAFRKQLGPRFTYFIVAIDECTLLGATPMKSNDEIDRGSTERMSLIAMQRIMKAADEFHEEFWFVLLDTTSAVFDLVPPTGALAPSFRLDGKLRPLLPWGYFGFDQMVKGDIEQNGVPTLMAALTLNRLKMYGRPHWSTLSESSLIRHATRKLLNSDTFKPRDELSVLAVFAARIRVEIAEGPASSRLTINSVRSHMRLFVSIVDRHTVETCSPSEPILALAAAHTLNFSRDIYTEAIQTFINELVLKGLVQDRGSTGELVSRFLLTMTRDATTERYVVLSDSTPSTSMLATVKVTDFLTTMIGEDIKNADGFQTLENFGDNAHINLHILFSYPKSLRTSPPMIDGFIVVYCGNLNEPFDPMKLSYIAWKTMAKDEAASYELANTLTGPSVIHVRHKPGHIVILMDLAALTGFQVHFEFRLSHAEATVPSGGKRWGGYIEQEPKHFCLNTRGHDYAVLRLYDQTIRGNNAKESYLTPLFKRTLAGRDDQSGICVRQAIDGVCNLFDKESIGNVYQSGKIR</sequence>
<dbReference type="RefSeq" id="XP_040765273.1">
    <property type="nucleotide sequence ID" value="XM_040914381.1"/>
</dbReference>
<dbReference type="GeneID" id="63831408"/>
<dbReference type="InParanoid" id="A0A165EQ49"/>
<name>A0A165EQ49_9APHY</name>
<feature type="compositionally biased region" description="Low complexity" evidence="1">
    <location>
        <begin position="11"/>
        <end position="24"/>
    </location>
</feature>
<dbReference type="STRING" id="1314785.A0A165EQ49"/>
<feature type="region of interest" description="Disordered" evidence="1">
    <location>
        <begin position="1"/>
        <end position="25"/>
    </location>
</feature>
<evidence type="ECO:0000313" key="3">
    <source>
        <dbReference type="Proteomes" id="UP000076871"/>
    </source>
</evidence>
<dbReference type="PANTHER" id="PTHR33266">
    <property type="entry name" value="CHROMOSOME 15, WHOLE GENOME SHOTGUN SEQUENCE"/>
    <property type="match status" value="1"/>
</dbReference>